<dbReference type="RefSeq" id="WP_085182907.1">
    <property type="nucleotide sequence ID" value="NZ_CSTD01000001.1"/>
</dbReference>
<proteinExistence type="predicted"/>
<evidence type="ECO:0000313" key="2">
    <source>
        <dbReference type="EMBL" id="CPR01963.1"/>
    </source>
</evidence>
<dbReference type="GO" id="GO:0016491">
    <property type="term" value="F:oxidoreductase activity"/>
    <property type="evidence" value="ECO:0007669"/>
    <property type="project" value="TreeGrafter"/>
</dbReference>
<evidence type="ECO:0000313" key="3">
    <source>
        <dbReference type="Proteomes" id="UP000198875"/>
    </source>
</evidence>
<reference evidence="2 3" key="1">
    <citation type="submission" date="2015-03" db="EMBL/GenBank/DDBJ databases">
        <authorList>
            <person name="Murphy D."/>
        </authorList>
    </citation>
    <scope>NUCLEOTIDE SEQUENCE [LARGE SCALE GENOMIC DNA]</scope>
    <source>
        <strain evidence="2 3">DSM 44277</strain>
    </source>
</reference>
<gene>
    <name evidence="2" type="ORF">BN971_00135</name>
</gene>
<dbReference type="InterPro" id="IPR013149">
    <property type="entry name" value="ADH-like_C"/>
</dbReference>
<name>A0A0U0W216_MYCBE</name>
<dbReference type="SUPFAM" id="SSF50129">
    <property type="entry name" value="GroES-like"/>
    <property type="match status" value="1"/>
</dbReference>
<dbReference type="AlphaFoldDB" id="A0A0U0W216"/>
<dbReference type="OrthoDB" id="9787435at2"/>
<sequence length="310" mass="33120">MKAAVVSSFDRPPGYDDFPDPVPQHSGELVVDVVATALHPRVRSQADGSHYSSTGELPLVPGIDAVVRDSRGRHYYALLDDTTLGTMAQRTVIDKDRSVALPRHADPIAVAAAVNPAMSSWVALRHRIDFKRGSRVLILGATGNAGRMAIQVAKRFGAGEVIAAGRNPQRLNGLKALGADRVLTLDQLDMAGDVDVVIDYVWGQPTAKGMVDLLTHRRDRGKDLIWIEVGSMAGPGAEIISAALRSTRLQVVGSGIGSVSGHHFRTEIAKIAEAVTEGAFDVRTRTAPLSDVTAAWTQTLGGDERLVFLP</sequence>
<accession>A0A0U0W216</accession>
<dbReference type="Gene3D" id="3.40.50.720">
    <property type="entry name" value="NAD(P)-binding Rossmann-like Domain"/>
    <property type="match status" value="1"/>
</dbReference>
<dbReference type="SUPFAM" id="SSF51735">
    <property type="entry name" value="NAD(P)-binding Rossmann-fold domains"/>
    <property type="match status" value="1"/>
</dbReference>
<evidence type="ECO:0000259" key="1">
    <source>
        <dbReference type="Pfam" id="PF00107"/>
    </source>
</evidence>
<dbReference type="InterPro" id="IPR011032">
    <property type="entry name" value="GroES-like_sf"/>
</dbReference>
<dbReference type="InterPro" id="IPR051397">
    <property type="entry name" value="Zn-ADH-like_protein"/>
</dbReference>
<feature type="domain" description="Alcohol dehydrogenase-like C-terminal" evidence="1">
    <location>
        <begin position="146"/>
        <end position="261"/>
    </location>
</feature>
<dbReference type="Proteomes" id="UP000198875">
    <property type="component" value="Unassembled WGS sequence"/>
</dbReference>
<dbReference type="EMBL" id="CSTD01000001">
    <property type="protein sequence ID" value="CPR01963.1"/>
    <property type="molecule type" value="Genomic_DNA"/>
</dbReference>
<organism evidence="2 3">
    <name type="scientific">Mycobacterium bohemicum DSM 44277</name>
    <dbReference type="NCBI Taxonomy" id="1236609"/>
    <lineage>
        <taxon>Bacteria</taxon>
        <taxon>Bacillati</taxon>
        <taxon>Actinomycetota</taxon>
        <taxon>Actinomycetes</taxon>
        <taxon>Mycobacteriales</taxon>
        <taxon>Mycobacteriaceae</taxon>
        <taxon>Mycobacterium</taxon>
    </lineage>
</organism>
<dbReference type="Gene3D" id="3.90.180.10">
    <property type="entry name" value="Medium-chain alcohol dehydrogenases, catalytic domain"/>
    <property type="match status" value="2"/>
</dbReference>
<dbReference type="Pfam" id="PF00107">
    <property type="entry name" value="ADH_zinc_N"/>
    <property type="match status" value="1"/>
</dbReference>
<protein>
    <submittedName>
        <fullName evidence="2">Quinone oxidoreductase</fullName>
    </submittedName>
</protein>
<dbReference type="PANTHER" id="PTHR43677:SF11">
    <property type="entry name" value="ZINC-CONTAINING ALCOHOL DEHYDROGENASE"/>
    <property type="match status" value="1"/>
</dbReference>
<dbReference type="InterPro" id="IPR036291">
    <property type="entry name" value="NAD(P)-bd_dom_sf"/>
</dbReference>
<dbReference type="PANTHER" id="PTHR43677">
    <property type="entry name" value="SHORT-CHAIN DEHYDROGENASE/REDUCTASE"/>
    <property type="match status" value="1"/>
</dbReference>